<dbReference type="CDD" id="cd03012">
    <property type="entry name" value="TlpA_like_DipZ_like"/>
    <property type="match status" value="1"/>
</dbReference>
<feature type="domain" description="Thioredoxin" evidence="2">
    <location>
        <begin position="67"/>
        <end position="217"/>
    </location>
</feature>
<dbReference type="EMBL" id="LXKA01000221">
    <property type="protein sequence ID" value="OAJ61095.1"/>
    <property type="molecule type" value="Genomic_DNA"/>
</dbReference>
<dbReference type="GO" id="GO:0016209">
    <property type="term" value="F:antioxidant activity"/>
    <property type="evidence" value="ECO:0007669"/>
    <property type="project" value="InterPro"/>
</dbReference>
<dbReference type="InterPro" id="IPR036249">
    <property type="entry name" value="Thioredoxin-like_sf"/>
</dbReference>
<comment type="caution">
    <text evidence="4">The sequence shown here is derived from an EMBL/GenBank/DDBJ whole genome shotgun (WGS) entry which is preliminary data.</text>
</comment>
<gene>
    <name evidence="3" type="ORF">A6V36_08730</name>
    <name evidence="4" type="ORF">A6V37_03065</name>
</gene>
<evidence type="ECO:0000313" key="4">
    <source>
        <dbReference type="EMBL" id="OAJ61095.1"/>
    </source>
</evidence>
<dbReference type="PANTHER" id="PTHR42852:SF13">
    <property type="entry name" value="PROTEIN DIPZ"/>
    <property type="match status" value="1"/>
</dbReference>
<evidence type="ECO:0000313" key="5">
    <source>
        <dbReference type="Proteomes" id="UP000077961"/>
    </source>
</evidence>
<dbReference type="InterPro" id="IPR013766">
    <property type="entry name" value="Thioredoxin_domain"/>
</dbReference>
<protein>
    <recommendedName>
        <fullName evidence="2">Thioredoxin domain-containing protein</fullName>
    </recommendedName>
</protein>
<dbReference type="Pfam" id="PF17991">
    <property type="entry name" value="Thioredoxin_10"/>
    <property type="match status" value="1"/>
</dbReference>
<dbReference type="Proteomes" id="UP000077961">
    <property type="component" value="Unassembled WGS sequence"/>
</dbReference>
<dbReference type="Gene3D" id="2.60.120.260">
    <property type="entry name" value="Galactose-binding domain-like"/>
    <property type="match status" value="1"/>
</dbReference>
<evidence type="ECO:0000259" key="2">
    <source>
        <dbReference type="PROSITE" id="PS51352"/>
    </source>
</evidence>
<dbReference type="InterPro" id="IPR050553">
    <property type="entry name" value="Thioredoxin_ResA/DsbE_sf"/>
</dbReference>
<organism evidence="4 6">
    <name type="scientific">Paraburkholderia ginsengiterrae</name>
    <dbReference type="NCBI Taxonomy" id="1462993"/>
    <lineage>
        <taxon>Bacteria</taxon>
        <taxon>Pseudomonadati</taxon>
        <taxon>Pseudomonadota</taxon>
        <taxon>Betaproteobacteria</taxon>
        <taxon>Burkholderiales</taxon>
        <taxon>Burkholderiaceae</taxon>
        <taxon>Paraburkholderia</taxon>
    </lineage>
</organism>
<dbReference type="SUPFAM" id="SSF52833">
    <property type="entry name" value="Thioredoxin-like"/>
    <property type="match status" value="1"/>
</dbReference>
<accession>A0A1A9N8B2</accession>
<evidence type="ECO:0000313" key="3">
    <source>
        <dbReference type="EMBL" id="OAJ54910.1"/>
    </source>
</evidence>
<name>A0A1A9N8B2_9BURK</name>
<proteinExistence type="predicted"/>
<dbReference type="PROSITE" id="PS51352">
    <property type="entry name" value="THIOREDOXIN_2"/>
    <property type="match status" value="1"/>
</dbReference>
<evidence type="ECO:0000313" key="6">
    <source>
        <dbReference type="Proteomes" id="UP000078116"/>
    </source>
</evidence>
<dbReference type="GO" id="GO:0016491">
    <property type="term" value="F:oxidoreductase activity"/>
    <property type="evidence" value="ECO:0007669"/>
    <property type="project" value="InterPro"/>
</dbReference>
<dbReference type="InterPro" id="IPR000866">
    <property type="entry name" value="AhpC/TSA"/>
</dbReference>
<dbReference type="Pfam" id="PF00578">
    <property type="entry name" value="AhpC-TSA"/>
    <property type="match status" value="1"/>
</dbReference>
<reference evidence="5 6" key="1">
    <citation type="submission" date="2016-04" db="EMBL/GenBank/DDBJ databases">
        <title>Reclassification of Paraburkholderia panaciterrae (Farh et al. 2015) Dobritsa &amp; Samadpour 2016 as a later homotypic synonym of Paraburkholderia ginsengiterrae (Farh et al. 2015) Dobritsa &amp; Samadpour 2016.</title>
        <authorList>
            <person name="Dobritsa A.P."/>
            <person name="Kutumbaka K."/>
            <person name="Samadpour M."/>
        </authorList>
    </citation>
    <scope>NUCLEOTIDE SEQUENCE [LARGE SCALE GENOMIC DNA]</scope>
    <source>
        <strain evidence="4 6">DCY85</strain>
        <strain evidence="3 5">DCY85-1</strain>
    </source>
</reference>
<dbReference type="Gene3D" id="3.40.30.10">
    <property type="entry name" value="Glutaredoxin"/>
    <property type="match status" value="1"/>
</dbReference>
<evidence type="ECO:0000256" key="1">
    <source>
        <dbReference type="SAM" id="SignalP"/>
    </source>
</evidence>
<dbReference type="STRING" id="1462993.A6V36_08730"/>
<dbReference type="EMBL" id="LXJZ01000198">
    <property type="protein sequence ID" value="OAJ54910.1"/>
    <property type="molecule type" value="Genomic_DNA"/>
</dbReference>
<sequence length="392" mass="42325">MKITARLNRFILATLLLSTSVAAFADGDGGIKQGMLDRNFPALAAAKVEDAATLAKQEASSFLMKVSARSALTVEGTLPPLDGAVQWLNSPPLTAADLRGKVVIVDFWTYSCINSLRMLPYLKAWADKYRSAGLVVIGVHAPEFGFEKDTGNVRHAVSDLKIDYPVAIDNDHAIWNAFSNDSWPANYFIDARGRIRYHQFGEGNYAESEQVIRELLTEAGAKNLPGGFVADTGKGAEAPPAFGELQSPETYLGYARAQGFASAGDLVVNQPHLYAGRALKLNQWALAGTWTLGAEHADLDRAGGDIVYRFHARDLHLVLGPSADGRPVRFRVTVDGAAPGANHGADVDADGNGVVTGHRLYQLVRQQGPIADRTFEIHFLDPGVQAYTFTFG</sequence>
<keyword evidence="1" id="KW-0732">Signal</keyword>
<dbReference type="AlphaFoldDB" id="A0A1A9N8B2"/>
<dbReference type="InterPro" id="IPR041017">
    <property type="entry name" value="Thioredoxin_10"/>
</dbReference>
<dbReference type="Proteomes" id="UP000078116">
    <property type="component" value="Unassembled WGS sequence"/>
</dbReference>
<feature type="chain" id="PRO_5008393692" description="Thioredoxin domain-containing protein" evidence="1">
    <location>
        <begin position="26"/>
        <end position="392"/>
    </location>
</feature>
<dbReference type="PANTHER" id="PTHR42852">
    <property type="entry name" value="THIOL:DISULFIDE INTERCHANGE PROTEIN DSBE"/>
    <property type="match status" value="1"/>
</dbReference>
<keyword evidence="5" id="KW-1185">Reference proteome</keyword>
<feature type="signal peptide" evidence="1">
    <location>
        <begin position="1"/>
        <end position="25"/>
    </location>
</feature>